<dbReference type="EMBL" id="WBJX01000004">
    <property type="protein sequence ID" value="KAB1637196.1"/>
    <property type="molecule type" value="Genomic_DNA"/>
</dbReference>
<dbReference type="InterPro" id="IPR011335">
    <property type="entry name" value="Restrct_endonuc-II-like"/>
</dbReference>
<name>A0A7J5B037_9MICO</name>
<keyword evidence="2" id="KW-1185">Reference proteome</keyword>
<comment type="caution">
    <text evidence="1">The sequence shown here is derived from an EMBL/GenBank/DDBJ whole genome shotgun (WGS) entry which is preliminary data.</text>
</comment>
<dbReference type="OrthoDB" id="5121897at2"/>
<gene>
    <name evidence="1" type="ORF">F8O03_13010</name>
</gene>
<dbReference type="RefSeq" id="WP_151424224.1">
    <property type="nucleotide sequence ID" value="NZ_WBJX01000004.1"/>
</dbReference>
<reference evidence="1 2" key="1">
    <citation type="submission" date="2019-09" db="EMBL/GenBank/DDBJ databases">
        <title>Phylogeny of genus Pseudoclavibacter and closely related genus.</title>
        <authorList>
            <person name="Li Y."/>
        </authorList>
    </citation>
    <scope>NUCLEOTIDE SEQUENCE [LARGE SCALE GENOMIC DNA]</scope>
    <source>
        <strain evidence="1 2">THG-MD12</strain>
    </source>
</reference>
<accession>A0A7J5B037</accession>
<dbReference type="SUPFAM" id="SSF52980">
    <property type="entry name" value="Restriction endonuclease-like"/>
    <property type="match status" value="1"/>
</dbReference>
<organism evidence="1 2">
    <name type="scientific">Pseudoclavibacter terrae</name>
    <dbReference type="NCBI Taxonomy" id="1530195"/>
    <lineage>
        <taxon>Bacteria</taxon>
        <taxon>Bacillati</taxon>
        <taxon>Actinomycetota</taxon>
        <taxon>Actinomycetes</taxon>
        <taxon>Micrococcales</taxon>
        <taxon>Microbacteriaceae</taxon>
        <taxon>Pseudoclavibacter</taxon>
    </lineage>
</organism>
<proteinExistence type="predicted"/>
<evidence type="ECO:0000313" key="2">
    <source>
        <dbReference type="Proteomes" id="UP000490386"/>
    </source>
</evidence>
<dbReference type="Proteomes" id="UP000490386">
    <property type="component" value="Unassembled WGS sequence"/>
</dbReference>
<protein>
    <submittedName>
        <fullName evidence="1">Uncharacterized protein</fullName>
    </submittedName>
</protein>
<sequence>MSRDLLRSNTSAARSDLLSLGDALVTVARNYPNRVWNGNLTTRAALASAVAEWSPGYGSSLLREMTPQIREKVESPYESLMRFALHDSGYPELAVQHSLQLGGVELARPDCADLKAKIAYDFEGLGHLVSPSQWRRDVKRARLVTNLGWHGERLTHSDLWPDPSEFIRHAHGLRERRLHLLGEM</sequence>
<dbReference type="AlphaFoldDB" id="A0A7J5B037"/>
<evidence type="ECO:0000313" key="1">
    <source>
        <dbReference type="EMBL" id="KAB1637196.1"/>
    </source>
</evidence>